<gene>
    <name evidence="1" type="ORF">H9644_11190</name>
</gene>
<keyword evidence="2" id="KW-1185">Reference proteome</keyword>
<sequence length="71" mass="8635">MITESLNLYQATVDDPIYDSACYYHPQRVKKWAEAANNKFYFLLPYSQNLNLRAKMWKLINEHFRNRHLQI</sequence>
<dbReference type="RefSeq" id="WP_191774609.1">
    <property type="nucleotide sequence ID" value="NZ_JACSQI010000006.1"/>
</dbReference>
<organism evidence="1 2">
    <name type="scientific">Escherichia whittamii</name>
    <dbReference type="NCBI Taxonomy" id="2762229"/>
    <lineage>
        <taxon>Bacteria</taxon>
        <taxon>Pseudomonadati</taxon>
        <taxon>Pseudomonadota</taxon>
        <taxon>Gammaproteobacteria</taxon>
        <taxon>Enterobacterales</taxon>
        <taxon>Enterobacteriaceae</taxon>
        <taxon>Escherichia</taxon>
    </lineage>
</organism>
<comment type="caution">
    <text evidence="1">The sequence shown here is derived from an EMBL/GenBank/DDBJ whole genome shotgun (WGS) entry which is preliminary data.</text>
</comment>
<protein>
    <submittedName>
        <fullName evidence="1">Uncharacterized protein</fullName>
    </submittedName>
</protein>
<accession>A0ABR8TCU4</accession>
<reference evidence="1 2" key="1">
    <citation type="submission" date="2020-08" db="EMBL/GenBank/DDBJ databases">
        <title>A Genomic Blueprint of the Chicken Gut Microbiome.</title>
        <authorList>
            <person name="Gilroy R."/>
            <person name="Ravi A."/>
            <person name="Getino M."/>
            <person name="Pursley I."/>
            <person name="Horton D.L."/>
            <person name="Alikhan N.-F."/>
            <person name="Baker D."/>
            <person name="Gharbi K."/>
            <person name="Hall N."/>
            <person name="Watson M."/>
            <person name="Adriaenssens E.M."/>
            <person name="Foster-Nyarko E."/>
            <person name="Jarju S."/>
            <person name="Secka A."/>
            <person name="Antonio M."/>
            <person name="Oren A."/>
            <person name="Chaudhuri R."/>
            <person name="La Ragione R.M."/>
            <person name="Hildebrand F."/>
            <person name="Pallen M.J."/>
        </authorList>
    </citation>
    <scope>NUCLEOTIDE SEQUENCE [LARGE SCALE GENOMIC DNA]</scope>
    <source>
        <strain evidence="1 2">Sa2BVA5</strain>
    </source>
</reference>
<dbReference type="EMBL" id="JACSQI010000006">
    <property type="protein sequence ID" value="MBD7973592.1"/>
    <property type="molecule type" value="Genomic_DNA"/>
</dbReference>
<dbReference type="Proteomes" id="UP000605603">
    <property type="component" value="Unassembled WGS sequence"/>
</dbReference>
<proteinExistence type="predicted"/>
<evidence type="ECO:0000313" key="2">
    <source>
        <dbReference type="Proteomes" id="UP000605603"/>
    </source>
</evidence>
<name>A0ABR8TCU4_9ESCH</name>
<evidence type="ECO:0000313" key="1">
    <source>
        <dbReference type="EMBL" id="MBD7973592.1"/>
    </source>
</evidence>